<feature type="chain" id="PRO_5010229972" evidence="3">
    <location>
        <begin position="21"/>
        <end position="656"/>
    </location>
</feature>
<dbReference type="SMART" id="SM00645">
    <property type="entry name" value="Pept_C1"/>
    <property type="match status" value="1"/>
</dbReference>
<dbReference type="Proteomes" id="UP000079169">
    <property type="component" value="Unplaced"/>
</dbReference>
<comment type="similarity">
    <text evidence="1">Belongs to the peptidase C1 family.</text>
</comment>
<dbReference type="GO" id="GO:0008234">
    <property type="term" value="F:cysteine-type peptidase activity"/>
    <property type="evidence" value="ECO:0007669"/>
    <property type="project" value="InterPro"/>
</dbReference>
<evidence type="ECO:0000313" key="7">
    <source>
        <dbReference type="RefSeq" id="XP_008472846.1"/>
    </source>
</evidence>
<dbReference type="GeneID" id="103509990"/>
<dbReference type="PANTHER" id="PTHR12411">
    <property type="entry name" value="CYSTEINE PROTEASE FAMILY C1-RELATED"/>
    <property type="match status" value="1"/>
</dbReference>
<keyword evidence="3" id="KW-0732">Signal</keyword>
<sequence length="656" mass="76441">MCKVFSVLVLFILINQLGSTSEKEYYQYVINDDSRVPCVADGNCFKDENESFVLDKEDEVENEEELDEDTLYDEEVDVVPYDVLNDALQEVNAQKNLFKSMKTRKGRNIHPNTKSVYNDIEDVYRKYLNRDIPQEDELTETNIRPNNFIQRDSMDHYHSQYYGLNSKDESAETNENSDSEFYNSGVTRNDLLERKKLELLRNTFTEEKLGLLETDKFLHEIISNLGELENYEFDDAETVSVDNNDSEPEIDKPSYDNLSQELKNLYEPEERTQYNTNKLCPDKDNPSPSDYQREINKEYDDFDEAEISNIYSPDDGGEELNTDFEDLDSTEVESVESEPNVYVSEEEKENDGTEVLKAKNILADEIVEDPQVGEVDNSKEKFVITKKQYEVFLKNKLLQAKCNQENELNPDQPGVYKIETETSKFKRKVSKDNQLHHFEIPKFEDIPKVHELPDHHVEKLWDEYKKKYKKDYRKKATDSKKKLHWQSNHKKIHTHNQEAQQGLHGYTLRENHLSDLHPRHYIKEMTRLTHSRIRRTLVRSPESNESVLIPDHLDWREKGFITPDWNQEDCGACYAFSIASAIQGQIFKSTSEIEELSIQQVVDCSIISGNLGCAGGSLRNTLNYVQFAGGLMKEEDYPYKGKAMIRTEEIRNVGAR</sequence>
<evidence type="ECO:0000256" key="2">
    <source>
        <dbReference type="SAM" id="MobiDB-lite"/>
    </source>
</evidence>
<gene>
    <name evidence="7" type="primary">LOC103509990</name>
</gene>
<dbReference type="SMART" id="SM00848">
    <property type="entry name" value="Inhibitor_I29"/>
    <property type="match status" value="1"/>
</dbReference>
<protein>
    <submittedName>
        <fullName evidence="7">Trophozoite cysteine proteinase-like isoform X5</fullName>
    </submittedName>
</protein>
<accession>A0A1S3D2H6</accession>
<reference evidence="7" key="1">
    <citation type="submission" date="2025-08" db="UniProtKB">
        <authorList>
            <consortium name="RefSeq"/>
        </authorList>
    </citation>
    <scope>IDENTIFICATION</scope>
</reference>
<evidence type="ECO:0000259" key="5">
    <source>
        <dbReference type="SMART" id="SM00848"/>
    </source>
</evidence>
<dbReference type="InterPro" id="IPR013201">
    <property type="entry name" value="Prot_inhib_I29"/>
</dbReference>
<dbReference type="OrthoDB" id="190265at2759"/>
<dbReference type="RefSeq" id="XP_008472846.1">
    <property type="nucleotide sequence ID" value="XM_008474624.3"/>
</dbReference>
<evidence type="ECO:0000256" key="1">
    <source>
        <dbReference type="ARBA" id="ARBA00008455"/>
    </source>
</evidence>
<dbReference type="Pfam" id="PF08246">
    <property type="entry name" value="Inhibitor_I29"/>
    <property type="match status" value="1"/>
</dbReference>
<name>A0A1S3D2H6_DIACI</name>
<feature type="domain" description="Cathepsin propeptide inhibitor" evidence="5">
    <location>
        <begin position="461"/>
        <end position="521"/>
    </location>
</feature>
<feature type="region of interest" description="Disordered" evidence="2">
    <location>
        <begin position="269"/>
        <end position="291"/>
    </location>
</feature>
<evidence type="ECO:0000313" key="6">
    <source>
        <dbReference type="Proteomes" id="UP000079169"/>
    </source>
</evidence>
<dbReference type="InterPro" id="IPR000668">
    <property type="entry name" value="Peptidase_C1A_C"/>
</dbReference>
<dbReference type="InterPro" id="IPR013128">
    <property type="entry name" value="Peptidase_C1A"/>
</dbReference>
<dbReference type="GO" id="GO:0006508">
    <property type="term" value="P:proteolysis"/>
    <property type="evidence" value="ECO:0007669"/>
    <property type="project" value="InterPro"/>
</dbReference>
<dbReference type="InterPro" id="IPR038765">
    <property type="entry name" value="Papain-like_cys_pep_sf"/>
</dbReference>
<dbReference type="Pfam" id="PF00112">
    <property type="entry name" value="Peptidase_C1"/>
    <property type="match status" value="1"/>
</dbReference>
<keyword evidence="6" id="KW-1185">Reference proteome</keyword>
<proteinExistence type="inferred from homology"/>
<feature type="region of interest" description="Disordered" evidence="2">
    <location>
        <begin position="328"/>
        <end position="352"/>
    </location>
</feature>
<feature type="signal peptide" evidence="3">
    <location>
        <begin position="1"/>
        <end position="20"/>
    </location>
</feature>
<evidence type="ECO:0000256" key="3">
    <source>
        <dbReference type="SAM" id="SignalP"/>
    </source>
</evidence>
<dbReference type="AlphaFoldDB" id="A0A1S3D2H6"/>
<dbReference type="Gene3D" id="3.90.70.10">
    <property type="entry name" value="Cysteine proteinases"/>
    <property type="match status" value="1"/>
</dbReference>
<organism evidence="6 7">
    <name type="scientific">Diaphorina citri</name>
    <name type="common">Asian citrus psyllid</name>
    <dbReference type="NCBI Taxonomy" id="121845"/>
    <lineage>
        <taxon>Eukaryota</taxon>
        <taxon>Metazoa</taxon>
        <taxon>Ecdysozoa</taxon>
        <taxon>Arthropoda</taxon>
        <taxon>Hexapoda</taxon>
        <taxon>Insecta</taxon>
        <taxon>Pterygota</taxon>
        <taxon>Neoptera</taxon>
        <taxon>Paraneoptera</taxon>
        <taxon>Hemiptera</taxon>
        <taxon>Sternorrhyncha</taxon>
        <taxon>Psylloidea</taxon>
        <taxon>Psyllidae</taxon>
        <taxon>Diaphorininae</taxon>
        <taxon>Diaphorina</taxon>
    </lineage>
</organism>
<evidence type="ECO:0000259" key="4">
    <source>
        <dbReference type="SMART" id="SM00645"/>
    </source>
</evidence>
<dbReference type="SUPFAM" id="SSF54001">
    <property type="entry name" value="Cysteine proteinases"/>
    <property type="match status" value="1"/>
</dbReference>
<feature type="compositionally biased region" description="Basic and acidic residues" evidence="2">
    <location>
        <begin position="280"/>
        <end position="291"/>
    </location>
</feature>
<feature type="domain" description="Peptidase C1A papain C-terminal" evidence="4">
    <location>
        <begin position="549"/>
        <end position="656"/>
    </location>
</feature>